<dbReference type="Proteomes" id="UP000602905">
    <property type="component" value="Unassembled WGS sequence"/>
</dbReference>
<accession>A0A8H7LYU4</accession>
<proteinExistence type="predicted"/>
<evidence type="ECO:0000313" key="1">
    <source>
        <dbReference type="EMBL" id="KAF8709582.1"/>
    </source>
</evidence>
<sequence length="378" mass="41388">MEISSEVLLLLGPGLTKRAGSSIPANPIQTLVEALEMLRLAKYFIVAVVTFLVYDIGNSLHSSISATLTNPLEVLTYSREVREYPSRIEKVQCNPFFAGSARVGISLDACASAVHDCSILGTLYLNYEPLMLVRKPPPWTSLTSALSHLSSEFISSGYRYPLVTGLGFMGAKAMDVDRLALSFRKLTTPSSFARGEDNTMPGLLTGCVTTSSSSASAHWVQLFISSLTYESTLFLLTLVRAWSLNRRGAGTPIMTLMTRDGAWYFLVVIGMGQAYVTTTSADGYYSIRRFDSAGNLDSKDSNGSSPFTRPNTSIVHARLLRLRGFYTPADQSTRYEGTAQGQHNEISLQPYTPRKNDYLTTLATSATSFDRMSLKPPV</sequence>
<comment type="caution">
    <text evidence="1">The sequence shown here is derived from an EMBL/GenBank/DDBJ whole genome shotgun (WGS) entry which is preliminary data.</text>
</comment>
<evidence type="ECO:0000313" key="2">
    <source>
        <dbReference type="Proteomes" id="UP000602905"/>
    </source>
</evidence>
<feature type="non-terminal residue" evidence="1">
    <location>
        <position position="1"/>
    </location>
</feature>
<dbReference type="EMBL" id="JACYCD010000048">
    <property type="protein sequence ID" value="KAF8709582.1"/>
    <property type="molecule type" value="Genomic_DNA"/>
</dbReference>
<name>A0A8H7LYU4_9AGAM</name>
<reference evidence="1" key="1">
    <citation type="submission" date="2020-09" db="EMBL/GenBank/DDBJ databases">
        <title>Comparative genome analyses of four rice-infecting Rhizoctonia solani isolates reveal extensive enrichment of homogalacturonan modification genes.</title>
        <authorList>
            <person name="Lee D.-Y."/>
            <person name="Jeon J."/>
            <person name="Kim K.-T."/>
            <person name="Cheong K."/>
            <person name="Song H."/>
            <person name="Choi G."/>
            <person name="Ko J."/>
            <person name="Opiyo S.O."/>
            <person name="Zuo S."/>
            <person name="Madhav S."/>
            <person name="Lee Y.-H."/>
            <person name="Wang G.-L."/>
        </authorList>
    </citation>
    <scope>NUCLEOTIDE SEQUENCE</scope>
    <source>
        <strain evidence="1">AG1-IA WGL</strain>
    </source>
</reference>
<dbReference type="AlphaFoldDB" id="A0A8H7LYU4"/>
<organism evidence="1 2">
    <name type="scientific">Rhizoctonia solani</name>
    <dbReference type="NCBI Taxonomy" id="456999"/>
    <lineage>
        <taxon>Eukaryota</taxon>
        <taxon>Fungi</taxon>
        <taxon>Dikarya</taxon>
        <taxon>Basidiomycota</taxon>
        <taxon>Agaricomycotina</taxon>
        <taxon>Agaricomycetes</taxon>
        <taxon>Cantharellales</taxon>
        <taxon>Ceratobasidiaceae</taxon>
        <taxon>Rhizoctonia</taxon>
    </lineage>
</organism>
<protein>
    <submittedName>
        <fullName evidence="1">Uncharacterized protein</fullName>
    </submittedName>
</protein>
<gene>
    <name evidence="1" type="ORF">RHS03_03114</name>
</gene>
<dbReference type="OrthoDB" id="2958007at2759"/>